<comment type="caution">
    <text evidence="3">The sequence shown here is derived from an EMBL/GenBank/DDBJ whole genome shotgun (WGS) entry which is preliminary data.</text>
</comment>
<dbReference type="AlphaFoldDB" id="A0A098VQX5"/>
<evidence type="ECO:0000313" key="3">
    <source>
        <dbReference type="EMBL" id="KGG51345.1"/>
    </source>
</evidence>
<reference evidence="3 4" key="1">
    <citation type="submission" date="2014-04" db="EMBL/GenBank/DDBJ databases">
        <title>A new species of microsporidia sheds light on the evolution of extreme parasitism.</title>
        <authorList>
            <person name="Haag K.L."/>
            <person name="James T.Y."/>
            <person name="Larsson R."/>
            <person name="Schaer T.M."/>
            <person name="Refardt D."/>
            <person name="Pombert J.-F."/>
            <person name="Ebert D."/>
        </authorList>
    </citation>
    <scope>NUCLEOTIDE SEQUENCE [LARGE SCALE GENOMIC DNA]</scope>
    <source>
        <strain evidence="3 4">UGP3</strain>
        <tissue evidence="3">Spores</tissue>
    </source>
</reference>
<keyword evidence="2" id="KW-0812">Transmembrane</keyword>
<organism evidence="3 4">
    <name type="scientific">Mitosporidium daphniae</name>
    <dbReference type="NCBI Taxonomy" id="1485682"/>
    <lineage>
        <taxon>Eukaryota</taxon>
        <taxon>Fungi</taxon>
        <taxon>Fungi incertae sedis</taxon>
        <taxon>Microsporidia</taxon>
        <taxon>Mitosporidium</taxon>
    </lineage>
</organism>
<accession>A0A098VQX5</accession>
<feature type="transmembrane region" description="Helical" evidence="2">
    <location>
        <begin position="462"/>
        <end position="483"/>
    </location>
</feature>
<evidence type="ECO:0000256" key="1">
    <source>
        <dbReference type="SAM" id="MobiDB-lite"/>
    </source>
</evidence>
<protein>
    <submittedName>
        <fullName evidence="3">Uncharacterized protein</fullName>
    </submittedName>
</protein>
<sequence length="509" mass="57581">MPMRKRCSPHPAMHSSLRDSLSNQDNNLRAERVPPYGIFSPLNYNRQKFDPLFKHSLWTMNQFLQSGITGDALADFFRPHYDPSRCFWLDVAKPTLDDISYLQQLFDLETETIARIISHMTTPMISHSLPKIIHNPRYIVILAIAFDATPLTTYYSGVAAQLDAKDRPRLTPIEDQSSFSLYAPLPSEAHSVATRKLTDHRLNICAIALGDSLITLRLSALSYCGSFFDAISRNHHGTLSVRIQNMPVDNLSASHQHHMDYQQQNCVNTQHKGHQKSLSQDSIDGSYNVWRVALPRAFSGDVVAYPQIVALLYHVCFERLAATYFSLFQKETELFLDRFEESKLASITRIRYLVPHFELFAGLGVERSDACLPDALEQLAAIEMNLNCALEEHCQVAELALIASCSYRDALLKKLTVITFISMPISIISALFSMNIPLPWVYADPVALPPLSFLYHYNYSATPFYCTLVIMLILSLLMVYGSIFSPTRKDITETQGIDINPSPEDTYPT</sequence>
<dbReference type="InterPro" id="IPR045861">
    <property type="entry name" value="CorA_cytoplasmic_dom"/>
</dbReference>
<dbReference type="SUPFAM" id="SSF143865">
    <property type="entry name" value="CorA soluble domain-like"/>
    <property type="match status" value="1"/>
</dbReference>
<keyword evidence="4" id="KW-1185">Reference proteome</keyword>
<dbReference type="EMBL" id="JMKJ01000321">
    <property type="protein sequence ID" value="KGG51345.1"/>
    <property type="molecule type" value="Genomic_DNA"/>
</dbReference>
<evidence type="ECO:0000256" key="2">
    <source>
        <dbReference type="SAM" id="Phobius"/>
    </source>
</evidence>
<keyword evidence="2" id="KW-1133">Transmembrane helix</keyword>
<dbReference type="HOGENOM" id="CLU_535369_0_0_1"/>
<feature type="region of interest" description="Disordered" evidence="1">
    <location>
        <begin position="1"/>
        <end position="23"/>
    </location>
</feature>
<feature type="transmembrane region" description="Helical" evidence="2">
    <location>
        <begin position="417"/>
        <end position="442"/>
    </location>
</feature>
<dbReference type="Proteomes" id="UP000029725">
    <property type="component" value="Unassembled WGS sequence"/>
</dbReference>
<dbReference type="GeneID" id="25259761"/>
<dbReference type="RefSeq" id="XP_013237772.1">
    <property type="nucleotide sequence ID" value="XM_013382318.1"/>
</dbReference>
<dbReference type="PANTHER" id="PTHR21535">
    <property type="entry name" value="MAGNESIUM AND COBALT TRANSPORT PROTEIN/MITOCHONDRIAL IMPORT INNER MEMBRANE TRANSLOCASE SUBUNIT TIM8"/>
    <property type="match status" value="1"/>
</dbReference>
<evidence type="ECO:0000313" key="4">
    <source>
        <dbReference type="Proteomes" id="UP000029725"/>
    </source>
</evidence>
<dbReference type="PANTHER" id="PTHR21535:SF51">
    <property type="entry name" value="MANGANESE RESISTANCE PROTEIN MNR2"/>
    <property type="match status" value="1"/>
</dbReference>
<keyword evidence="2" id="KW-0472">Membrane</keyword>
<dbReference type="VEuPathDB" id="MicrosporidiaDB:DI09_38p150"/>
<name>A0A098VQX5_9MICR</name>
<proteinExistence type="predicted"/>
<dbReference type="Gene3D" id="1.20.58.340">
    <property type="entry name" value="Magnesium transport protein CorA, transmembrane region"/>
    <property type="match status" value="1"/>
</dbReference>
<gene>
    <name evidence="3" type="ORF">DI09_38p150</name>
</gene>